<sequence length="180" mass="20638">MTSVDEVDDIRGSLRQMRESRDSLDVGVEQIMSEMLKGVESLLEKKKKKPSASADQTVHHGRKGRRQRILQEVADSRRTNDGNRDSEFYFSARRLITLQNVGVLLFLPHARYYIKFGSDLLRQRPDLPGKQCFHELNAGGSKLTTRNVRCVCSRLSRTHQWWYCRVNTLVVVIACVCGLT</sequence>
<proteinExistence type="predicted"/>
<comment type="caution">
    <text evidence="2">The sequence shown here is derived from an EMBL/GenBank/DDBJ whole genome shotgun (WGS) entry which is preliminary data.</text>
</comment>
<evidence type="ECO:0000256" key="1">
    <source>
        <dbReference type="SAM" id="MobiDB-lite"/>
    </source>
</evidence>
<protein>
    <submittedName>
        <fullName evidence="2">Uncharacterized protein</fullName>
    </submittedName>
</protein>
<gene>
    <name evidence="2" type="ORF">CYMTET_33401</name>
</gene>
<feature type="region of interest" description="Disordered" evidence="1">
    <location>
        <begin position="42"/>
        <end position="68"/>
    </location>
</feature>
<dbReference type="Proteomes" id="UP001190700">
    <property type="component" value="Unassembled WGS sequence"/>
</dbReference>
<accession>A0AAE0FD30</accession>
<dbReference type="AlphaFoldDB" id="A0AAE0FD30"/>
<evidence type="ECO:0000313" key="3">
    <source>
        <dbReference type="Proteomes" id="UP001190700"/>
    </source>
</evidence>
<feature type="compositionally biased region" description="Basic residues" evidence="1">
    <location>
        <begin position="59"/>
        <end position="68"/>
    </location>
</feature>
<organism evidence="2 3">
    <name type="scientific">Cymbomonas tetramitiformis</name>
    <dbReference type="NCBI Taxonomy" id="36881"/>
    <lineage>
        <taxon>Eukaryota</taxon>
        <taxon>Viridiplantae</taxon>
        <taxon>Chlorophyta</taxon>
        <taxon>Pyramimonadophyceae</taxon>
        <taxon>Pyramimonadales</taxon>
        <taxon>Pyramimonadaceae</taxon>
        <taxon>Cymbomonas</taxon>
    </lineage>
</organism>
<keyword evidence="3" id="KW-1185">Reference proteome</keyword>
<reference evidence="2 3" key="1">
    <citation type="journal article" date="2015" name="Genome Biol. Evol.">
        <title>Comparative Genomics of a Bacterivorous Green Alga Reveals Evolutionary Causalities and Consequences of Phago-Mixotrophic Mode of Nutrition.</title>
        <authorList>
            <person name="Burns J.A."/>
            <person name="Paasch A."/>
            <person name="Narechania A."/>
            <person name="Kim E."/>
        </authorList>
    </citation>
    <scope>NUCLEOTIDE SEQUENCE [LARGE SCALE GENOMIC DNA]</scope>
    <source>
        <strain evidence="2 3">PLY_AMNH</strain>
    </source>
</reference>
<dbReference type="EMBL" id="LGRX02020412">
    <property type="protein sequence ID" value="KAK3257514.1"/>
    <property type="molecule type" value="Genomic_DNA"/>
</dbReference>
<name>A0AAE0FD30_9CHLO</name>
<evidence type="ECO:0000313" key="2">
    <source>
        <dbReference type="EMBL" id="KAK3257514.1"/>
    </source>
</evidence>